<comment type="caution">
    <text evidence="2">The sequence shown here is derived from an EMBL/GenBank/DDBJ whole genome shotgun (WGS) entry which is preliminary data.</text>
</comment>
<dbReference type="EMBL" id="BQNB010018424">
    <property type="protein sequence ID" value="GJT74249.1"/>
    <property type="molecule type" value="Genomic_DNA"/>
</dbReference>
<sequence length="115" mass="12989">MYPFVPELVFRSSYHEDDVPTGEEKPLPDPEEDPADYPADRGDDRDDEEPSDVMTMMMLICKGGGWSIKSLRPCSWCLFSDHTHTLLITYKLAMDVHPTQAPKGGPFLSEEVAEK</sequence>
<name>A0ABQ5GFQ8_9ASTR</name>
<accession>A0ABQ5GFQ8</accession>
<reference evidence="2" key="2">
    <citation type="submission" date="2022-01" db="EMBL/GenBank/DDBJ databases">
        <authorList>
            <person name="Yamashiro T."/>
            <person name="Shiraishi A."/>
            <person name="Satake H."/>
            <person name="Nakayama K."/>
        </authorList>
    </citation>
    <scope>NUCLEOTIDE SEQUENCE</scope>
</reference>
<proteinExistence type="predicted"/>
<dbReference type="Proteomes" id="UP001151760">
    <property type="component" value="Unassembled WGS sequence"/>
</dbReference>
<evidence type="ECO:0000313" key="3">
    <source>
        <dbReference type="Proteomes" id="UP001151760"/>
    </source>
</evidence>
<reference evidence="2" key="1">
    <citation type="journal article" date="2022" name="Int. J. Mol. Sci.">
        <title>Draft Genome of Tanacetum Coccineum: Genomic Comparison of Closely Related Tanacetum-Family Plants.</title>
        <authorList>
            <person name="Yamashiro T."/>
            <person name="Shiraishi A."/>
            <person name="Nakayama K."/>
            <person name="Satake H."/>
        </authorList>
    </citation>
    <scope>NUCLEOTIDE SEQUENCE</scope>
</reference>
<feature type="region of interest" description="Disordered" evidence="1">
    <location>
        <begin position="13"/>
        <end position="51"/>
    </location>
</feature>
<keyword evidence="3" id="KW-1185">Reference proteome</keyword>
<protein>
    <submittedName>
        <fullName evidence="2">Uncharacterized protein</fullName>
    </submittedName>
</protein>
<gene>
    <name evidence="2" type="ORF">Tco_1040974</name>
</gene>
<evidence type="ECO:0000313" key="2">
    <source>
        <dbReference type="EMBL" id="GJT74249.1"/>
    </source>
</evidence>
<feature type="compositionally biased region" description="Basic and acidic residues" evidence="1">
    <location>
        <begin position="13"/>
        <end position="28"/>
    </location>
</feature>
<organism evidence="2 3">
    <name type="scientific">Tanacetum coccineum</name>
    <dbReference type="NCBI Taxonomy" id="301880"/>
    <lineage>
        <taxon>Eukaryota</taxon>
        <taxon>Viridiplantae</taxon>
        <taxon>Streptophyta</taxon>
        <taxon>Embryophyta</taxon>
        <taxon>Tracheophyta</taxon>
        <taxon>Spermatophyta</taxon>
        <taxon>Magnoliopsida</taxon>
        <taxon>eudicotyledons</taxon>
        <taxon>Gunneridae</taxon>
        <taxon>Pentapetalae</taxon>
        <taxon>asterids</taxon>
        <taxon>campanulids</taxon>
        <taxon>Asterales</taxon>
        <taxon>Asteraceae</taxon>
        <taxon>Asteroideae</taxon>
        <taxon>Anthemideae</taxon>
        <taxon>Anthemidinae</taxon>
        <taxon>Tanacetum</taxon>
    </lineage>
</organism>
<evidence type="ECO:0000256" key="1">
    <source>
        <dbReference type="SAM" id="MobiDB-lite"/>
    </source>
</evidence>